<gene>
    <name evidence="2" type="ORF">ICN82_19865</name>
</gene>
<evidence type="ECO:0000313" key="2">
    <source>
        <dbReference type="EMBL" id="MBE3640466.1"/>
    </source>
</evidence>
<dbReference type="RefSeq" id="WP_193186683.1">
    <property type="nucleotide sequence ID" value="NZ_JACVXA010000096.1"/>
</dbReference>
<dbReference type="EMBL" id="JACVXA010000096">
    <property type="protein sequence ID" value="MBE3640466.1"/>
    <property type="molecule type" value="Genomic_DNA"/>
</dbReference>
<dbReference type="Proteomes" id="UP000609121">
    <property type="component" value="Unassembled WGS sequence"/>
</dbReference>
<reference evidence="2" key="1">
    <citation type="submission" date="2020-09" db="EMBL/GenBank/DDBJ databases">
        <title>A novel bacterium of genus Mangrovicoccus, isolated from South China Sea.</title>
        <authorList>
            <person name="Huang H."/>
            <person name="Mo K."/>
            <person name="Hu Y."/>
        </authorList>
    </citation>
    <scope>NUCLEOTIDE SEQUENCE</scope>
    <source>
        <strain evidence="2">HB182678</strain>
    </source>
</reference>
<feature type="chain" id="PRO_5035288973" evidence="1">
    <location>
        <begin position="19"/>
        <end position="140"/>
    </location>
</feature>
<keyword evidence="3" id="KW-1185">Reference proteome</keyword>
<evidence type="ECO:0000256" key="1">
    <source>
        <dbReference type="SAM" id="SignalP"/>
    </source>
</evidence>
<name>A0A8J6ZFB1_9RHOB</name>
<sequence length="140" mass="14635">MTFAPSRLPLLVPLALLAACGTPPHLQGPVPPAPEPLAQPVAAQGPLSDYPALSSQDYGSCAVVLMTSRAMADPEGFAARQPQMQEAMTGMLSQAPNAETAMATADAVTGADQELFYAYAQRRREGCAARYPAYARQIGG</sequence>
<comment type="caution">
    <text evidence="2">The sequence shown here is derived from an EMBL/GenBank/DDBJ whole genome shotgun (WGS) entry which is preliminary data.</text>
</comment>
<accession>A0A8J6ZFB1</accession>
<proteinExistence type="predicted"/>
<feature type="signal peptide" evidence="1">
    <location>
        <begin position="1"/>
        <end position="18"/>
    </location>
</feature>
<organism evidence="2 3">
    <name type="scientific">Mangrovicoccus algicola</name>
    <dbReference type="NCBI Taxonomy" id="2771008"/>
    <lineage>
        <taxon>Bacteria</taxon>
        <taxon>Pseudomonadati</taxon>
        <taxon>Pseudomonadota</taxon>
        <taxon>Alphaproteobacteria</taxon>
        <taxon>Rhodobacterales</taxon>
        <taxon>Paracoccaceae</taxon>
        <taxon>Mangrovicoccus</taxon>
    </lineage>
</organism>
<protein>
    <submittedName>
        <fullName evidence="2">Uncharacterized protein</fullName>
    </submittedName>
</protein>
<dbReference type="PROSITE" id="PS51257">
    <property type="entry name" value="PROKAR_LIPOPROTEIN"/>
    <property type="match status" value="1"/>
</dbReference>
<dbReference type="AlphaFoldDB" id="A0A8J6ZFB1"/>
<keyword evidence="1" id="KW-0732">Signal</keyword>
<evidence type="ECO:0000313" key="3">
    <source>
        <dbReference type="Proteomes" id="UP000609121"/>
    </source>
</evidence>